<feature type="transmembrane region" description="Helical" evidence="1">
    <location>
        <begin position="126"/>
        <end position="147"/>
    </location>
</feature>
<keyword evidence="1" id="KW-0812">Transmembrane</keyword>
<dbReference type="Pfam" id="PF07331">
    <property type="entry name" value="TctB"/>
    <property type="match status" value="1"/>
</dbReference>
<evidence type="ECO:0000256" key="1">
    <source>
        <dbReference type="SAM" id="Phobius"/>
    </source>
</evidence>
<gene>
    <name evidence="3" type="ORF">PY32053_03969</name>
</gene>
<geneLocation type="plasmid" evidence="4">
    <name>pyee2</name>
</geneLocation>
<evidence type="ECO:0000313" key="3">
    <source>
        <dbReference type="EMBL" id="AYF03508.1"/>
    </source>
</evidence>
<dbReference type="InterPro" id="IPR009936">
    <property type="entry name" value="DUF1468"/>
</dbReference>
<dbReference type="AlphaFoldDB" id="A0A386UT14"/>
<organism evidence="3 4">
    <name type="scientific">Paracoccus yeei</name>
    <dbReference type="NCBI Taxonomy" id="147645"/>
    <lineage>
        <taxon>Bacteria</taxon>
        <taxon>Pseudomonadati</taxon>
        <taxon>Pseudomonadota</taxon>
        <taxon>Alphaproteobacteria</taxon>
        <taxon>Rhodobacterales</taxon>
        <taxon>Paracoccaceae</taxon>
        <taxon>Paracoccus</taxon>
    </lineage>
</organism>
<sequence>MTSQATGVPGPRTKDFWAGIVYVALGSATVLLGRDLPMGSAARMGPGYFPTLLGGLLAVIGIVSILRGLRTPNEPVARIHLRPMALVIGATFFFAATLEYLGLAIALPLSVLIAASASRNFRLAPLPLLGLAGFTAFCVLIFVKALGVPMPMFGSLLGG</sequence>
<keyword evidence="1" id="KW-1133">Transmembrane helix</keyword>
<proteinExistence type="predicted"/>
<keyword evidence="3" id="KW-0614">Plasmid</keyword>
<evidence type="ECO:0000259" key="2">
    <source>
        <dbReference type="Pfam" id="PF07331"/>
    </source>
</evidence>
<feature type="transmembrane region" description="Helical" evidence="1">
    <location>
        <begin position="16"/>
        <end position="33"/>
    </location>
</feature>
<reference evidence="4" key="1">
    <citation type="submission" date="2018-07" db="EMBL/GenBank/DDBJ databases">
        <title>Genome Structure of the Opportunistic Pathogen Paracoccus yeei (Alphaproteobacteria) and Identification of Putative Virulence Factors.</title>
        <authorList>
            <person name="Lasek R."/>
            <person name="Szuplewska M."/>
            <person name="Mitura M."/>
            <person name="Decewicz P."/>
            <person name="Chmielowska C."/>
            <person name="Pawlot A."/>
            <person name="Sentkowska D."/>
            <person name="Czarnecki J."/>
            <person name="Bartosik D."/>
        </authorList>
    </citation>
    <scope>NUCLEOTIDE SEQUENCE [LARGE SCALE GENOMIC DNA]</scope>
    <source>
        <strain evidence="4">CCUG 32053</strain>
        <plasmid evidence="4">pyee2</plasmid>
    </source>
</reference>
<accession>A0A386UT14</accession>
<dbReference type="EMBL" id="CP031080">
    <property type="protein sequence ID" value="AYF03508.1"/>
    <property type="molecule type" value="Genomic_DNA"/>
</dbReference>
<feature type="transmembrane region" description="Helical" evidence="1">
    <location>
        <begin position="45"/>
        <end position="66"/>
    </location>
</feature>
<feature type="domain" description="DUF1468" evidence="2">
    <location>
        <begin position="17"/>
        <end position="151"/>
    </location>
</feature>
<evidence type="ECO:0000313" key="4">
    <source>
        <dbReference type="Proteomes" id="UP000272010"/>
    </source>
</evidence>
<protein>
    <submittedName>
        <fullName evidence="3">Tripartite tricarboxylate transporter TctB family protein</fullName>
    </submittedName>
</protein>
<dbReference type="RefSeq" id="WP_120444334.1">
    <property type="nucleotide sequence ID" value="NZ_CP031080.1"/>
</dbReference>
<dbReference type="Proteomes" id="UP000272010">
    <property type="component" value="Plasmid pYEE2"/>
</dbReference>
<name>A0A386UT14_9RHOB</name>
<keyword evidence="1" id="KW-0472">Membrane</keyword>
<feature type="transmembrane region" description="Helical" evidence="1">
    <location>
        <begin position="86"/>
        <end position="114"/>
    </location>
</feature>